<proteinExistence type="inferred from homology"/>
<dbReference type="InterPro" id="IPR050659">
    <property type="entry name" value="Peptidase_M24B"/>
</dbReference>
<dbReference type="PROSITE" id="PS00491">
    <property type="entry name" value="PROLINE_PEPTIDASE"/>
    <property type="match status" value="1"/>
</dbReference>
<evidence type="ECO:0000256" key="3">
    <source>
        <dbReference type="RuleBase" id="RU000590"/>
    </source>
</evidence>
<sequence>MTVPADRGARIAADLASADLDALVVTDLHDIRWLTGFTGSNAVAIVGPGDDGPVLRFLTDFRYVTQAAEQLPSAWERIDGGRDLAGAGVASHLPAGAKRVAFDDAHVTVAAHRRLLDAMPDGVELVSGGDQVRRARAVKDAEEVRRIRAAAELADAAFVEVVLEGPVVGRTEREVAVDLETAMRRLGASGASFDSIVASGAHGALPHASPRDVPIPAGVLLTVDWGAALDGYCSDCTRTIATGPVDGLEHEIYGIVLDAQRQALAAVQAGAGARDVDAVARELIAAAGHGDHFGHGLGHGVGLEVHEAPTLSPRGSGVLRAGEIVTVEPGIYLPGQLGVRIEDLAVVTEGGSDVLNTLDKELVTLD</sequence>
<dbReference type="Gene3D" id="3.40.350.10">
    <property type="entry name" value="Creatinase/prolidase N-terminal domain"/>
    <property type="match status" value="1"/>
</dbReference>
<keyword evidence="1 3" id="KW-0479">Metal-binding</keyword>
<keyword evidence="2" id="KW-0378">Hydrolase</keyword>
<dbReference type="InterPro" id="IPR036005">
    <property type="entry name" value="Creatinase/aminopeptidase-like"/>
</dbReference>
<feature type="domain" description="Creatinase N-terminal" evidence="5">
    <location>
        <begin position="9"/>
        <end position="138"/>
    </location>
</feature>
<comment type="similarity">
    <text evidence="3">Belongs to the peptidase M24B family.</text>
</comment>
<accession>A0ABU4VDY0</accession>
<comment type="caution">
    <text evidence="6">The sequence shown here is derived from an EMBL/GenBank/DDBJ whole genome shotgun (WGS) entry which is preliminary data.</text>
</comment>
<dbReference type="InterPro" id="IPR000994">
    <property type="entry name" value="Pept_M24"/>
</dbReference>
<dbReference type="Pfam" id="PF01321">
    <property type="entry name" value="Creatinase_N"/>
    <property type="match status" value="1"/>
</dbReference>
<organism evidence="6 7">
    <name type="scientific">Patulibacter brassicae</name>
    <dbReference type="NCBI Taxonomy" id="1705717"/>
    <lineage>
        <taxon>Bacteria</taxon>
        <taxon>Bacillati</taxon>
        <taxon>Actinomycetota</taxon>
        <taxon>Thermoleophilia</taxon>
        <taxon>Solirubrobacterales</taxon>
        <taxon>Patulibacteraceae</taxon>
        <taxon>Patulibacter</taxon>
    </lineage>
</organism>
<evidence type="ECO:0000259" key="4">
    <source>
        <dbReference type="Pfam" id="PF00557"/>
    </source>
</evidence>
<dbReference type="InterPro" id="IPR029149">
    <property type="entry name" value="Creatin/AminoP/Spt16_N"/>
</dbReference>
<protein>
    <submittedName>
        <fullName evidence="6">Xaa-Pro peptidase family protein</fullName>
    </submittedName>
</protein>
<evidence type="ECO:0000256" key="2">
    <source>
        <dbReference type="ARBA" id="ARBA00022801"/>
    </source>
</evidence>
<evidence type="ECO:0000313" key="6">
    <source>
        <dbReference type="EMBL" id="MDX8149965.1"/>
    </source>
</evidence>
<evidence type="ECO:0000313" key="7">
    <source>
        <dbReference type="Proteomes" id="UP001277761"/>
    </source>
</evidence>
<dbReference type="SUPFAM" id="SSF55920">
    <property type="entry name" value="Creatinase/aminopeptidase"/>
    <property type="match status" value="1"/>
</dbReference>
<evidence type="ECO:0000256" key="1">
    <source>
        <dbReference type="ARBA" id="ARBA00022723"/>
    </source>
</evidence>
<dbReference type="InterPro" id="IPR000587">
    <property type="entry name" value="Creatinase_N"/>
</dbReference>
<name>A0ABU4VDY0_9ACTN</name>
<reference evidence="6 7" key="1">
    <citation type="submission" date="2023-11" db="EMBL/GenBank/DDBJ databases">
        <authorList>
            <person name="Xu M."/>
            <person name="Jiang T."/>
        </authorList>
    </citation>
    <scope>NUCLEOTIDE SEQUENCE [LARGE SCALE GENOMIC DNA]</scope>
    <source>
        <strain evidence="6 7">SD</strain>
    </source>
</reference>
<dbReference type="InterPro" id="IPR001131">
    <property type="entry name" value="Peptidase_M24B_aminopep-P_CS"/>
</dbReference>
<feature type="domain" description="Peptidase M24" evidence="4">
    <location>
        <begin position="146"/>
        <end position="349"/>
    </location>
</feature>
<evidence type="ECO:0000259" key="5">
    <source>
        <dbReference type="Pfam" id="PF01321"/>
    </source>
</evidence>
<dbReference type="Proteomes" id="UP001277761">
    <property type="component" value="Unassembled WGS sequence"/>
</dbReference>
<dbReference type="EMBL" id="JAXAVX010000001">
    <property type="protein sequence ID" value="MDX8149965.1"/>
    <property type="molecule type" value="Genomic_DNA"/>
</dbReference>
<dbReference type="RefSeq" id="WP_319952119.1">
    <property type="nucleotide sequence ID" value="NZ_JAXAVX010000001.1"/>
</dbReference>
<keyword evidence="7" id="KW-1185">Reference proteome</keyword>
<dbReference type="Gene3D" id="3.90.230.10">
    <property type="entry name" value="Creatinase/methionine aminopeptidase superfamily"/>
    <property type="match status" value="1"/>
</dbReference>
<dbReference type="PANTHER" id="PTHR46112:SF3">
    <property type="entry name" value="AMINOPEPTIDASE YPDF"/>
    <property type="match status" value="1"/>
</dbReference>
<dbReference type="SUPFAM" id="SSF53092">
    <property type="entry name" value="Creatinase/prolidase N-terminal domain"/>
    <property type="match status" value="1"/>
</dbReference>
<dbReference type="Pfam" id="PF00557">
    <property type="entry name" value="Peptidase_M24"/>
    <property type="match status" value="1"/>
</dbReference>
<dbReference type="PANTHER" id="PTHR46112">
    <property type="entry name" value="AMINOPEPTIDASE"/>
    <property type="match status" value="1"/>
</dbReference>
<gene>
    <name evidence="6" type="ORF">SK069_00025</name>
</gene>